<evidence type="ECO:0000313" key="3">
    <source>
        <dbReference type="Proteomes" id="UP000646523"/>
    </source>
</evidence>
<feature type="region of interest" description="Disordered" evidence="1">
    <location>
        <begin position="1"/>
        <end position="22"/>
    </location>
</feature>
<accession>A0A917Z1W2</accession>
<evidence type="ECO:0000256" key="1">
    <source>
        <dbReference type="SAM" id="MobiDB-lite"/>
    </source>
</evidence>
<sequence>MPPENTKAARPGAALDSMTQQATNDTARVARRTRARHVTGQLPVVHSATAFPPAWGMVTVLIILDDECECGYFHAHRVKAPAPALLARTARCGTKYQLALHAPKAKRGRRAA</sequence>
<evidence type="ECO:0000313" key="2">
    <source>
        <dbReference type="EMBL" id="GGO70676.1"/>
    </source>
</evidence>
<organism evidence="2 3">
    <name type="scientific">Nonomuraea cavernae</name>
    <dbReference type="NCBI Taxonomy" id="2045107"/>
    <lineage>
        <taxon>Bacteria</taxon>
        <taxon>Bacillati</taxon>
        <taxon>Actinomycetota</taxon>
        <taxon>Actinomycetes</taxon>
        <taxon>Streptosporangiales</taxon>
        <taxon>Streptosporangiaceae</taxon>
        <taxon>Nonomuraea</taxon>
    </lineage>
</organism>
<protein>
    <submittedName>
        <fullName evidence="2">Uncharacterized protein</fullName>
    </submittedName>
</protein>
<name>A0A917Z1W2_9ACTN</name>
<gene>
    <name evidence="2" type="ORF">GCM10012289_34630</name>
</gene>
<dbReference type="EMBL" id="BMNH01000009">
    <property type="protein sequence ID" value="GGO70676.1"/>
    <property type="molecule type" value="Genomic_DNA"/>
</dbReference>
<dbReference type="Proteomes" id="UP000646523">
    <property type="component" value="Unassembled WGS sequence"/>
</dbReference>
<keyword evidence="3" id="KW-1185">Reference proteome</keyword>
<reference evidence="2" key="1">
    <citation type="journal article" date="2014" name="Int. J. Syst. Evol. Microbiol.">
        <title>Complete genome sequence of Corynebacterium casei LMG S-19264T (=DSM 44701T), isolated from a smear-ripened cheese.</title>
        <authorList>
            <consortium name="US DOE Joint Genome Institute (JGI-PGF)"/>
            <person name="Walter F."/>
            <person name="Albersmeier A."/>
            <person name="Kalinowski J."/>
            <person name="Ruckert C."/>
        </authorList>
    </citation>
    <scope>NUCLEOTIDE SEQUENCE</scope>
    <source>
        <strain evidence="2">CGMCC 4.7368</strain>
    </source>
</reference>
<comment type="caution">
    <text evidence="2">The sequence shown here is derived from an EMBL/GenBank/DDBJ whole genome shotgun (WGS) entry which is preliminary data.</text>
</comment>
<proteinExistence type="predicted"/>
<dbReference type="AlphaFoldDB" id="A0A917Z1W2"/>
<reference evidence="2" key="2">
    <citation type="submission" date="2020-09" db="EMBL/GenBank/DDBJ databases">
        <authorList>
            <person name="Sun Q."/>
            <person name="Zhou Y."/>
        </authorList>
    </citation>
    <scope>NUCLEOTIDE SEQUENCE</scope>
    <source>
        <strain evidence="2">CGMCC 4.7368</strain>
    </source>
</reference>